<dbReference type="GO" id="GO:0008184">
    <property type="term" value="F:glycogen phosphorylase activity"/>
    <property type="evidence" value="ECO:0007669"/>
    <property type="project" value="InterPro"/>
</dbReference>
<dbReference type="InterPro" id="IPR011833">
    <property type="entry name" value="Glycg_phsphrylas"/>
</dbReference>
<comment type="function">
    <text evidence="11">Allosteric enzyme that catalyzes the rate-limiting step in glycogen catabolism, the phosphorolytic cleavage of glycogen to produce glucose-1-phosphate, and plays a central role in maintaining cellular and organismal glucose homeostasis.</text>
</comment>
<dbReference type="PIRSF" id="PIRSF000460">
    <property type="entry name" value="Pprylas_GlgP"/>
    <property type="match status" value="1"/>
</dbReference>
<evidence type="ECO:0000256" key="1">
    <source>
        <dbReference type="ARBA" id="ARBA00001275"/>
    </source>
</evidence>
<dbReference type="STRING" id="871968.DESME_06820"/>
<evidence type="ECO:0000313" key="12">
    <source>
        <dbReference type="EMBL" id="AHF06805.1"/>
    </source>
</evidence>
<dbReference type="eggNOG" id="COG0058">
    <property type="taxonomic scope" value="Bacteria"/>
</dbReference>
<keyword evidence="8 11" id="KW-0119">Carbohydrate metabolism</keyword>
<keyword evidence="4" id="KW-0021">Allosteric enzyme</keyword>
<evidence type="ECO:0000256" key="10">
    <source>
        <dbReference type="PIRSR" id="PIRSR000460-1"/>
    </source>
</evidence>
<keyword evidence="6 11" id="KW-0808">Transferase</keyword>
<accession>W0E7H1</accession>
<dbReference type="FunFam" id="3.40.50.2000:FF:000003">
    <property type="entry name" value="Alpha-1,4 glucan phosphorylase"/>
    <property type="match status" value="1"/>
</dbReference>
<dbReference type="EC" id="2.4.1.1" evidence="11"/>
<evidence type="ECO:0000256" key="8">
    <source>
        <dbReference type="ARBA" id="ARBA00023277"/>
    </source>
</evidence>
<evidence type="ECO:0000256" key="3">
    <source>
        <dbReference type="ARBA" id="ARBA00006047"/>
    </source>
</evidence>
<dbReference type="AlphaFoldDB" id="W0E7H1"/>
<dbReference type="InterPro" id="IPR035090">
    <property type="entry name" value="Pyridoxal_P_attach_site"/>
</dbReference>
<feature type="modified residue" description="N6-(pyridoxal phosphate)lysine" evidence="10">
    <location>
        <position position="656"/>
    </location>
</feature>
<dbReference type="PROSITE" id="PS00102">
    <property type="entry name" value="PHOSPHORYLASE"/>
    <property type="match status" value="1"/>
</dbReference>
<dbReference type="Proteomes" id="UP000010847">
    <property type="component" value="Chromosome"/>
</dbReference>
<dbReference type="PANTHER" id="PTHR11468">
    <property type="entry name" value="GLYCOGEN PHOSPHORYLASE"/>
    <property type="match status" value="1"/>
</dbReference>
<evidence type="ECO:0000256" key="6">
    <source>
        <dbReference type="ARBA" id="ARBA00022679"/>
    </source>
</evidence>
<protein>
    <recommendedName>
        <fullName evidence="11">Alpha-1,4 glucan phosphorylase</fullName>
        <ecNumber evidence="11">2.4.1.1</ecNumber>
    </recommendedName>
</protein>
<organism evidence="12 13">
    <name type="scientific">Desulfitobacterium metallireducens DSM 15288</name>
    <dbReference type="NCBI Taxonomy" id="871968"/>
    <lineage>
        <taxon>Bacteria</taxon>
        <taxon>Bacillati</taxon>
        <taxon>Bacillota</taxon>
        <taxon>Clostridia</taxon>
        <taxon>Eubacteriales</taxon>
        <taxon>Desulfitobacteriaceae</taxon>
        <taxon>Desulfitobacterium</taxon>
    </lineage>
</organism>
<keyword evidence="7 10" id="KW-0663">Pyridoxal phosphate</keyword>
<dbReference type="InterPro" id="IPR000811">
    <property type="entry name" value="Glyco_trans_35"/>
</dbReference>
<keyword evidence="5 11" id="KW-0328">Glycosyltransferase</keyword>
<dbReference type="EMBL" id="CP007032">
    <property type="protein sequence ID" value="AHF06805.1"/>
    <property type="molecule type" value="Genomic_DNA"/>
</dbReference>
<comment type="function">
    <text evidence="9">Phosphorylase is an important allosteric enzyme in carbohydrate metabolism. Enzymes from different sources differ in their regulatory mechanisms and in their natural substrates. However, all known phosphorylases share catalytic and structural properties.</text>
</comment>
<sequence length="807" mass="92818">MFFDKESFKQAYLEKFAEAEGKTLDEGTSWDKYHALVLLLKEKVSLCRALTNEAYSREKEKQVYYFSMEFLIGKLLPFYLVNMEILNLVREGLADLNINLDELLAQESDAGLGNGGLGRLAACFLDSMSFKGIKGHGNGIHYKYGLFEQKIINGFQAEIADNWLKNGYPWEMRKPDKSVVVRFKGEVRMESLKGKLTFVQENYEPILAVPYDIPVFSYRNPFYINNLRLWSAEPMAAGLDLDLFNRGEFKQAQSYKSEVEAISSILYPEDSHIAGRELRLKQEYFFVAAGLGSILQSYKKGNTLLLDFAQWVAIHINDTHAALCIPELMRLLIDEEGLGWDEAWKITVESTSYTNHTIMPEALEKWSVEMIQSLLPRIYMIIEEIDRRFREEHILNFPEDPELPAFAGVIRHGQVHMAHLAIIGSHSINGVAKLHSRLLTEQVFPQFNRIYSKRFNNKTNGVSHRRFLYAANPGLSHLITEAIGPHWKRDAEELQKLEVFLNDQSFLEQLAKVKLNNKLRLIKHVKEKQGIVLDPSSLFDVQVKRIHAYKRQLLNVFKIMNLYNQLKANPNYFIEPQTFIFGGKAAPGYHYAKTLIKLINTLAQKINTDKDVNEIIKLVFLENFNVSLAELIYPAADISEQISTAGREASGTGNMKFMMNGALTLGTLDGANIEIREAVGEENIFIFGLKAEEVLHYAYQGSYKAWDEYLQNPDLKRILDQLVCGYFQEVGGEFITIHDSLLHYNDEFFVLKDFCSYYETYQKILNLYIQKKEWSRSTLVNIARSGCFSSDRTVSEYAEKIWNIRCR</sequence>
<dbReference type="Gene3D" id="3.40.50.2000">
    <property type="entry name" value="Glycogen Phosphorylase B"/>
    <property type="match status" value="2"/>
</dbReference>
<evidence type="ECO:0000256" key="9">
    <source>
        <dbReference type="ARBA" id="ARBA00025174"/>
    </source>
</evidence>
<evidence type="ECO:0000313" key="13">
    <source>
        <dbReference type="Proteomes" id="UP000010847"/>
    </source>
</evidence>
<comment type="similarity">
    <text evidence="3 11">Belongs to the glycogen phosphorylase family.</text>
</comment>
<dbReference type="GO" id="GO:0030170">
    <property type="term" value="F:pyridoxal phosphate binding"/>
    <property type="evidence" value="ECO:0007669"/>
    <property type="project" value="InterPro"/>
</dbReference>
<dbReference type="HOGENOM" id="CLU_010198_1_1_9"/>
<evidence type="ECO:0000256" key="5">
    <source>
        <dbReference type="ARBA" id="ARBA00022676"/>
    </source>
</evidence>
<reference evidence="12 13" key="1">
    <citation type="submission" date="2013-12" db="EMBL/GenBank/DDBJ databases">
        <authorList>
            <consortium name="DOE Joint Genome Institute"/>
            <person name="Smidt H."/>
            <person name="Huntemann M."/>
            <person name="Han J."/>
            <person name="Chen A."/>
            <person name="Kyrpides N."/>
            <person name="Mavromatis K."/>
            <person name="Markowitz V."/>
            <person name="Palaniappan K."/>
            <person name="Ivanova N."/>
            <person name="Schaumberg A."/>
            <person name="Pati A."/>
            <person name="Liolios K."/>
            <person name="Nordberg H.P."/>
            <person name="Cantor M.N."/>
            <person name="Hua S.X."/>
            <person name="Woyke T."/>
        </authorList>
    </citation>
    <scope>NUCLEOTIDE SEQUENCE [LARGE SCALE GENOMIC DNA]</scope>
    <source>
        <strain evidence="13">DSM 15288</strain>
    </source>
</reference>
<dbReference type="OrthoDB" id="9760804at2"/>
<evidence type="ECO:0000256" key="11">
    <source>
        <dbReference type="RuleBase" id="RU000587"/>
    </source>
</evidence>
<dbReference type="GO" id="GO:0005980">
    <property type="term" value="P:glycogen catabolic process"/>
    <property type="evidence" value="ECO:0007669"/>
    <property type="project" value="UniProtKB-ARBA"/>
</dbReference>
<comment type="cofactor">
    <cofactor evidence="2 11">
        <name>pyridoxal 5'-phosphate</name>
        <dbReference type="ChEBI" id="CHEBI:597326"/>
    </cofactor>
</comment>
<evidence type="ECO:0000256" key="7">
    <source>
        <dbReference type="ARBA" id="ARBA00022898"/>
    </source>
</evidence>
<keyword evidence="13" id="KW-1185">Reference proteome</keyword>
<dbReference type="GO" id="GO:0005737">
    <property type="term" value="C:cytoplasm"/>
    <property type="evidence" value="ECO:0007669"/>
    <property type="project" value="TreeGrafter"/>
</dbReference>
<dbReference type="PANTHER" id="PTHR11468:SF3">
    <property type="entry name" value="GLYCOGEN PHOSPHORYLASE, LIVER FORM"/>
    <property type="match status" value="1"/>
</dbReference>
<name>W0E7H1_9FIRM</name>
<dbReference type="KEGG" id="dmt:DESME_06820"/>
<proteinExistence type="inferred from homology"/>
<dbReference type="Pfam" id="PF00343">
    <property type="entry name" value="Phosphorylase"/>
    <property type="match status" value="1"/>
</dbReference>
<comment type="catalytic activity">
    <reaction evidence="1 11">
        <text>[(1-&gt;4)-alpha-D-glucosyl](n) + phosphate = [(1-&gt;4)-alpha-D-glucosyl](n-1) + alpha-D-glucose 1-phosphate</text>
        <dbReference type="Rhea" id="RHEA:41732"/>
        <dbReference type="Rhea" id="RHEA-COMP:9584"/>
        <dbReference type="Rhea" id="RHEA-COMP:9586"/>
        <dbReference type="ChEBI" id="CHEBI:15444"/>
        <dbReference type="ChEBI" id="CHEBI:43474"/>
        <dbReference type="ChEBI" id="CHEBI:58601"/>
        <dbReference type="EC" id="2.4.1.1"/>
    </reaction>
</comment>
<dbReference type="SUPFAM" id="SSF53756">
    <property type="entry name" value="UDP-Glycosyltransferase/glycogen phosphorylase"/>
    <property type="match status" value="1"/>
</dbReference>
<dbReference type="CDD" id="cd04300">
    <property type="entry name" value="GT35_Glycogen_Phosphorylase"/>
    <property type="match status" value="1"/>
</dbReference>
<gene>
    <name evidence="12" type="ORF">DESME_06820</name>
</gene>
<evidence type="ECO:0000256" key="4">
    <source>
        <dbReference type="ARBA" id="ARBA00022533"/>
    </source>
</evidence>
<evidence type="ECO:0000256" key="2">
    <source>
        <dbReference type="ARBA" id="ARBA00001933"/>
    </source>
</evidence>
<dbReference type="RefSeq" id="WP_006715516.1">
    <property type="nucleotide sequence ID" value="NZ_CP007032.1"/>
</dbReference>
<dbReference type="NCBIfam" id="TIGR02093">
    <property type="entry name" value="P_ylase"/>
    <property type="match status" value="1"/>
</dbReference>